<evidence type="ECO:0000313" key="1">
    <source>
        <dbReference type="EMBL" id="MEU0712488.1"/>
    </source>
</evidence>
<gene>
    <name evidence="1" type="ORF">ABZ508_34585</name>
</gene>
<dbReference type="RefSeq" id="WP_359657835.1">
    <property type="nucleotide sequence ID" value="NZ_JBEXZP010000238.1"/>
</dbReference>
<dbReference type="Proteomes" id="UP001550378">
    <property type="component" value="Unassembled WGS sequence"/>
</dbReference>
<keyword evidence="2" id="KW-1185">Reference proteome</keyword>
<sequence>MENDDTPHTPDAAWLEARLGEGSLWRPDEAGLPAELTHAGTREFLRTVGFPAVRLDAVGIDTSHLRDADSRIPFDSDEIYGNRYPDDDSPPKNFSFTIALYGDQHLMLEAGDGGITHYDPNGWDHADGWQGPAAESLPSLAVLLALMAEASPALESPDDATREAAAARLRTRMIAHDPDVDGCGFWDEVFDCLG</sequence>
<dbReference type="Pfam" id="PF14435">
    <property type="entry name" value="SUKH-4"/>
    <property type="match status" value="1"/>
</dbReference>
<reference evidence="1 2" key="1">
    <citation type="submission" date="2024-06" db="EMBL/GenBank/DDBJ databases">
        <title>The Natural Products Discovery Center: Release of the First 8490 Sequenced Strains for Exploring Actinobacteria Biosynthetic Diversity.</title>
        <authorList>
            <person name="Kalkreuter E."/>
            <person name="Kautsar S.A."/>
            <person name="Yang D."/>
            <person name="Bader C.D."/>
            <person name="Teijaro C.N."/>
            <person name="Fluegel L."/>
            <person name="Davis C.M."/>
            <person name="Simpson J.R."/>
            <person name="Lauterbach L."/>
            <person name="Steele A.D."/>
            <person name="Gui C."/>
            <person name="Meng S."/>
            <person name="Li G."/>
            <person name="Viehrig K."/>
            <person name="Ye F."/>
            <person name="Su P."/>
            <person name="Kiefer A.F."/>
            <person name="Nichols A."/>
            <person name="Cepeda A.J."/>
            <person name="Yan W."/>
            <person name="Fan B."/>
            <person name="Jiang Y."/>
            <person name="Adhikari A."/>
            <person name="Zheng C.-J."/>
            <person name="Schuster L."/>
            <person name="Cowan T.M."/>
            <person name="Smanski M.J."/>
            <person name="Chevrette M.G."/>
            <person name="De Carvalho L.P.S."/>
            <person name="Shen B."/>
        </authorList>
    </citation>
    <scope>NUCLEOTIDE SEQUENCE [LARGE SCALE GENOMIC DNA]</scope>
    <source>
        <strain evidence="1 2">NPDC006337</strain>
    </source>
</reference>
<proteinExistence type="predicted"/>
<name>A0ABV2WGL7_9ACTN</name>
<dbReference type="EMBL" id="JBEXZR010000062">
    <property type="protein sequence ID" value="MEU0712488.1"/>
    <property type="molecule type" value="Genomic_DNA"/>
</dbReference>
<organism evidence="1 2">
    <name type="scientific">Streptomyces lavendulocolor</name>
    <dbReference type="NCBI Taxonomy" id="67316"/>
    <lineage>
        <taxon>Bacteria</taxon>
        <taxon>Bacillati</taxon>
        <taxon>Actinomycetota</taxon>
        <taxon>Actinomycetes</taxon>
        <taxon>Kitasatosporales</taxon>
        <taxon>Streptomycetaceae</taxon>
        <taxon>Streptomyces</taxon>
    </lineage>
</organism>
<comment type="caution">
    <text evidence="1">The sequence shown here is derived from an EMBL/GenBank/DDBJ whole genome shotgun (WGS) entry which is preliminary data.</text>
</comment>
<evidence type="ECO:0000313" key="2">
    <source>
        <dbReference type="Proteomes" id="UP001550378"/>
    </source>
</evidence>
<accession>A0ABV2WGL7</accession>
<protein>
    <submittedName>
        <fullName evidence="1">SUKH-4 family immunity protein</fullName>
    </submittedName>
</protein>
<dbReference type="InterPro" id="IPR025851">
    <property type="entry name" value="SUKH-4"/>
</dbReference>